<name>A0A553NXM7_TIGCA</name>
<dbReference type="InterPro" id="IPR032354">
    <property type="entry name" value="FOXP-CC"/>
</dbReference>
<evidence type="ECO:0000256" key="9">
    <source>
        <dbReference type="ARBA" id="ARBA00023242"/>
    </source>
</evidence>
<dbReference type="GO" id="GO:0000981">
    <property type="term" value="F:DNA-binding transcription factor activity, RNA polymerase II-specific"/>
    <property type="evidence" value="ECO:0007669"/>
    <property type="project" value="TreeGrafter"/>
</dbReference>
<evidence type="ECO:0000256" key="4">
    <source>
        <dbReference type="ARBA" id="ARBA00022771"/>
    </source>
</evidence>
<keyword evidence="2" id="KW-0678">Repressor</keyword>
<comment type="subcellular location">
    <subcellularLocation>
        <location evidence="1 10">Nucleus</location>
    </subcellularLocation>
</comment>
<feature type="region of interest" description="Disordered" evidence="12">
    <location>
        <begin position="381"/>
        <end position="419"/>
    </location>
</feature>
<comment type="caution">
    <text evidence="14">The sequence shown here is derived from an EMBL/GenBank/DDBJ whole genome shotgun (WGS) entry which is preliminary data.</text>
</comment>
<keyword evidence="9 10" id="KW-0539">Nucleus</keyword>
<evidence type="ECO:0000256" key="11">
    <source>
        <dbReference type="SAM" id="Coils"/>
    </source>
</evidence>
<dbReference type="PROSITE" id="PS50039">
    <property type="entry name" value="FORK_HEAD_3"/>
    <property type="match status" value="1"/>
</dbReference>
<feature type="region of interest" description="Disordered" evidence="12">
    <location>
        <begin position="912"/>
        <end position="988"/>
    </location>
</feature>
<feature type="region of interest" description="Disordered" evidence="12">
    <location>
        <begin position="252"/>
        <end position="300"/>
    </location>
</feature>
<feature type="domain" description="Fork-head" evidence="13">
    <location>
        <begin position="562"/>
        <end position="651"/>
    </location>
</feature>
<dbReference type="CDD" id="cd20065">
    <property type="entry name" value="FH_FOXP2"/>
    <property type="match status" value="1"/>
</dbReference>
<dbReference type="InterPro" id="IPR047412">
    <property type="entry name" value="FH_FOXP1_P2"/>
</dbReference>
<dbReference type="InterPro" id="IPR030456">
    <property type="entry name" value="TF_fork_head_CS_2"/>
</dbReference>
<feature type="coiled-coil region" evidence="11">
    <location>
        <begin position="152"/>
        <end position="219"/>
    </location>
</feature>
<dbReference type="GO" id="GO:0008270">
    <property type="term" value="F:zinc ion binding"/>
    <property type="evidence" value="ECO:0007669"/>
    <property type="project" value="UniProtKB-KW"/>
</dbReference>
<dbReference type="PANTHER" id="PTHR45796">
    <property type="entry name" value="FORKHEAD BOX P, ISOFORM C"/>
    <property type="match status" value="1"/>
</dbReference>
<dbReference type="PANTHER" id="PTHR45796:SF4">
    <property type="entry name" value="FORKHEAD BOX P, ISOFORM C"/>
    <property type="match status" value="1"/>
</dbReference>
<feature type="compositionally biased region" description="Basic and acidic residues" evidence="12">
    <location>
        <begin position="976"/>
        <end position="988"/>
    </location>
</feature>
<accession>A0A553NXM7</accession>
<evidence type="ECO:0000313" key="15">
    <source>
        <dbReference type="Proteomes" id="UP000318571"/>
    </source>
</evidence>
<keyword evidence="8" id="KW-0804">Transcription</keyword>
<evidence type="ECO:0000256" key="6">
    <source>
        <dbReference type="ARBA" id="ARBA00023015"/>
    </source>
</evidence>
<dbReference type="SMART" id="SM00339">
    <property type="entry name" value="FH"/>
    <property type="match status" value="1"/>
</dbReference>
<evidence type="ECO:0000256" key="10">
    <source>
        <dbReference type="PROSITE-ProRule" id="PRU00089"/>
    </source>
</evidence>
<dbReference type="Gene3D" id="1.20.5.340">
    <property type="match status" value="1"/>
</dbReference>
<feature type="compositionally biased region" description="Gly residues" evidence="12">
    <location>
        <begin position="764"/>
        <end position="786"/>
    </location>
</feature>
<dbReference type="Gene3D" id="1.10.10.10">
    <property type="entry name" value="Winged helix-like DNA-binding domain superfamily/Winged helix DNA-binding domain"/>
    <property type="match status" value="2"/>
</dbReference>
<feature type="DNA-binding region" description="Fork-head" evidence="10">
    <location>
        <begin position="562"/>
        <end position="651"/>
    </location>
</feature>
<dbReference type="InterPro" id="IPR050998">
    <property type="entry name" value="FOXP"/>
</dbReference>
<feature type="compositionally biased region" description="Low complexity" evidence="12">
    <location>
        <begin position="27"/>
        <end position="40"/>
    </location>
</feature>
<feature type="compositionally biased region" description="Basic and acidic residues" evidence="12">
    <location>
        <begin position="381"/>
        <end position="397"/>
    </location>
</feature>
<dbReference type="STRING" id="6832.A0A553NXM7"/>
<evidence type="ECO:0000256" key="5">
    <source>
        <dbReference type="ARBA" id="ARBA00022833"/>
    </source>
</evidence>
<evidence type="ECO:0000256" key="3">
    <source>
        <dbReference type="ARBA" id="ARBA00022723"/>
    </source>
</evidence>
<evidence type="ECO:0000256" key="7">
    <source>
        <dbReference type="ARBA" id="ARBA00023125"/>
    </source>
</evidence>
<protein>
    <recommendedName>
        <fullName evidence="13">Fork-head domain-containing protein</fullName>
    </recommendedName>
</protein>
<feature type="compositionally biased region" description="Polar residues" evidence="12">
    <location>
        <begin position="398"/>
        <end position="419"/>
    </location>
</feature>
<dbReference type="OMA" id="QDVRPPF"/>
<evidence type="ECO:0000259" key="13">
    <source>
        <dbReference type="PROSITE" id="PS50039"/>
    </source>
</evidence>
<dbReference type="PROSITE" id="PS00658">
    <property type="entry name" value="FORK_HEAD_2"/>
    <property type="match status" value="1"/>
</dbReference>
<evidence type="ECO:0000313" key="14">
    <source>
        <dbReference type="EMBL" id="TRY70191.1"/>
    </source>
</evidence>
<evidence type="ECO:0000256" key="1">
    <source>
        <dbReference type="ARBA" id="ARBA00004123"/>
    </source>
</evidence>
<evidence type="ECO:0000256" key="8">
    <source>
        <dbReference type="ARBA" id="ARBA00023163"/>
    </source>
</evidence>
<gene>
    <name evidence="14" type="ORF">TCAL_01205</name>
</gene>
<feature type="compositionally biased region" description="Low complexity" evidence="12">
    <location>
        <begin position="735"/>
        <end position="748"/>
    </location>
</feature>
<dbReference type="Proteomes" id="UP000318571">
    <property type="component" value="Chromosome 9"/>
</dbReference>
<dbReference type="InterPro" id="IPR001766">
    <property type="entry name" value="Fork_head_dom"/>
</dbReference>
<feature type="region of interest" description="Disordered" evidence="12">
    <location>
        <begin position="1"/>
        <end position="107"/>
    </location>
</feature>
<feature type="compositionally biased region" description="Polar residues" evidence="12">
    <location>
        <begin position="949"/>
        <end position="961"/>
    </location>
</feature>
<keyword evidence="3" id="KW-0479">Metal-binding</keyword>
<dbReference type="AlphaFoldDB" id="A0A553NXM7"/>
<keyword evidence="6" id="KW-0805">Transcription regulation</keyword>
<dbReference type="SUPFAM" id="SSF46785">
    <property type="entry name" value="Winged helix' DNA-binding domain"/>
    <property type="match status" value="2"/>
</dbReference>
<keyword evidence="4" id="KW-0863">Zinc-finger</keyword>
<reference evidence="14 15" key="1">
    <citation type="journal article" date="2018" name="Nat. Ecol. Evol.">
        <title>Genomic signatures of mitonuclear coevolution across populations of Tigriopus californicus.</title>
        <authorList>
            <person name="Barreto F.S."/>
            <person name="Watson E.T."/>
            <person name="Lima T.G."/>
            <person name="Willett C.S."/>
            <person name="Edmands S."/>
            <person name="Li W."/>
            <person name="Burton R.S."/>
        </authorList>
    </citation>
    <scope>NUCLEOTIDE SEQUENCE [LARGE SCALE GENOMIC DNA]</scope>
    <source>
        <strain evidence="14 15">San Diego</strain>
    </source>
</reference>
<dbReference type="EMBL" id="VCGU01000009">
    <property type="protein sequence ID" value="TRY70191.1"/>
    <property type="molecule type" value="Genomic_DNA"/>
</dbReference>
<feature type="compositionally biased region" description="Basic and acidic residues" evidence="12">
    <location>
        <begin position="55"/>
        <end position="65"/>
    </location>
</feature>
<dbReference type="FunFam" id="1.10.10.10:FF:000010">
    <property type="entry name" value="Forkhead box P2 isoform B"/>
    <property type="match status" value="1"/>
</dbReference>
<feature type="compositionally biased region" description="Low complexity" evidence="12">
    <location>
        <begin position="259"/>
        <end position="274"/>
    </location>
</feature>
<dbReference type="GO" id="GO:0000978">
    <property type="term" value="F:RNA polymerase II cis-regulatory region sequence-specific DNA binding"/>
    <property type="evidence" value="ECO:0007669"/>
    <property type="project" value="TreeGrafter"/>
</dbReference>
<keyword evidence="11" id="KW-0175">Coiled coil</keyword>
<proteinExistence type="predicted"/>
<evidence type="ECO:0000256" key="12">
    <source>
        <dbReference type="SAM" id="MobiDB-lite"/>
    </source>
</evidence>
<keyword evidence="5" id="KW-0862">Zinc</keyword>
<dbReference type="GO" id="GO:0005634">
    <property type="term" value="C:nucleus"/>
    <property type="evidence" value="ECO:0007669"/>
    <property type="project" value="UniProtKB-SubCell"/>
</dbReference>
<organism evidence="14 15">
    <name type="scientific">Tigriopus californicus</name>
    <name type="common">Marine copepod</name>
    <dbReference type="NCBI Taxonomy" id="6832"/>
    <lineage>
        <taxon>Eukaryota</taxon>
        <taxon>Metazoa</taxon>
        <taxon>Ecdysozoa</taxon>
        <taxon>Arthropoda</taxon>
        <taxon>Crustacea</taxon>
        <taxon>Multicrustacea</taxon>
        <taxon>Hexanauplia</taxon>
        <taxon>Copepoda</taxon>
        <taxon>Harpacticoida</taxon>
        <taxon>Harpacticidae</taxon>
        <taxon>Tigriopus</taxon>
    </lineage>
</organism>
<feature type="compositionally biased region" description="Polar residues" evidence="12">
    <location>
        <begin position="16"/>
        <end position="26"/>
    </location>
</feature>
<evidence type="ECO:0000256" key="2">
    <source>
        <dbReference type="ARBA" id="ARBA00022491"/>
    </source>
</evidence>
<keyword evidence="15" id="KW-1185">Reference proteome</keyword>
<keyword evidence="7 10" id="KW-0238">DNA-binding</keyword>
<dbReference type="Pfam" id="PF00250">
    <property type="entry name" value="Forkhead"/>
    <property type="match status" value="1"/>
</dbReference>
<dbReference type="InterPro" id="IPR036388">
    <property type="entry name" value="WH-like_DNA-bd_sf"/>
</dbReference>
<dbReference type="FunFam" id="1.20.5.340:FF:000005">
    <property type="entry name" value="Forkhead box P1, isoform CRA_f"/>
    <property type="match status" value="1"/>
</dbReference>
<dbReference type="InterPro" id="IPR036390">
    <property type="entry name" value="WH_DNA-bd_sf"/>
</dbReference>
<sequence>MFSQDDSTLDPMDGSSDLTGSGAINLTASSRPPSTPTAASQNGLDHDSLPGGPDDQGKHRGGHNEKVRRRTPSGDDHRVTCGGEENEVGSGKATPTPPPPLSSLFPPGLQQMQQLLQSQLASMGGCAGPPNGTFGPTQLQQFMQQQSLQHQQHMAEAGRKQLEQLMHQLQEQLQINLLQQTHMMQTTVDKGGKPSANALQQLQMQQQQLISQLQIVQQRMLMMPSFQHQKHKDADYGDRAWLKENGCSIRQTFGGSHASNQDSPSPKLSSSNKSIQGPKPEKENTPLTPPPLTPRRGLDANLDKHPLYSHGVCKWTGCETHCDDVTAFLKHISSEHVLDDKSTAQARVQMQIVSQLELQLQKERERLQAMMAHLHLTKEADLKSGKSLNNEEVRTSKSGDSMRTGSPLQSNERQKVTWSTDPIAPMANESVNIAMIEMLETIIFPPLKYEQSASPPKLPKPPCPSLGLGAYGFPSPMTSLANNHMGIHPTPLSALTAAARNPTMPGLQPPMSTMGGPIRRRLSDKIHLPVPNGLPYMLDRTGLDIAQEIYRNREFYRTQDVRPPFTYASLIRQVSIRTAGFTILGVALLAVIESPDRQLTLHEIYNWFTNTFAYFRRNAASWKNAVRHNLSLHKCFMRVENVKGAVWTVDEVEYHRRRPQRGAAAASNHGLIPYFILALKNAIRTNLSLHKCFVRYEDDFGSFWMVDDAEFMKRRHLSRGRPRKYEPGPTPPPNSASSAVASPASNTPLSKEGGLNTNATLEAGSGGQGGSSSAGGGGDRAAGGRFGLSNGPPSQTKSPAPFLPNPHLYNEALNASLQTALGFGPGDGPGAANLSFLNQTMASALHQQREREEKSQQSHLNNNNHALNERNMNMDYAKHLRNTTNFLNSLSERRLDRDSPDCRSVTDHDEVIKPDVGKPMNGTNPEDEDIAEHDQSSPGMLNNEDPMDSSMSTDYNGNNGNIKMEMSNGGKVHQQQMDKDIKREKFEN</sequence>
<dbReference type="PRINTS" id="PR00053">
    <property type="entry name" value="FORKHEAD"/>
</dbReference>
<dbReference type="Pfam" id="PF16159">
    <property type="entry name" value="FOXP-CC"/>
    <property type="match status" value="1"/>
</dbReference>
<feature type="region of interest" description="Disordered" evidence="12">
    <location>
        <begin position="719"/>
        <end position="805"/>
    </location>
</feature>